<gene>
    <name evidence="1" type="ORF">AB835_03745</name>
</gene>
<organism evidence="1 2">
    <name type="scientific">Candidatus Endobugula sertula</name>
    <name type="common">Bugula neritina bacterial symbiont</name>
    <dbReference type="NCBI Taxonomy" id="62101"/>
    <lineage>
        <taxon>Bacteria</taxon>
        <taxon>Pseudomonadati</taxon>
        <taxon>Pseudomonadota</taxon>
        <taxon>Gammaproteobacteria</taxon>
        <taxon>Cellvibrionales</taxon>
        <taxon>Cellvibrionaceae</taxon>
        <taxon>Candidatus Endobugula</taxon>
    </lineage>
</organism>
<dbReference type="STRING" id="62101.AB835_03745"/>
<protein>
    <submittedName>
        <fullName evidence="1">Uncharacterized protein</fullName>
    </submittedName>
</protein>
<dbReference type="EMBL" id="MDLC01000009">
    <property type="protein sequence ID" value="ODS24458.1"/>
    <property type="molecule type" value="Genomic_DNA"/>
</dbReference>
<name>A0A1D2QS89_9GAMM</name>
<proteinExistence type="predicted"/>
<reference evidence="1 2" key="1">
    <citation type="journal article" date="2016" name="Appl. Environ. Microbiol.">
        <title>Lack of Overt Genome Reduction in the Bryostatin-Producing Bryozoan Symbiont "Candidatus Endobugula sertula".</title>
        <authorList>
            <person name="Miller I.J."/>
            <person name="Vanee N."/>
            <person name="Fong S.S."/>
            <person name="Lim-Fong G.E."/>
            <person name="Kwan J.C."/>
        </authorList>
    </citation>
    <scope>NUCLEOTIDE SEQUENCE [LARGE SCALE GENOMIC DNA]</scope>
    <source>
        <strain evidence="1">AB1-4</strain>
    </source>
</reference>
<evidence type="ECO:0000313" key="1">
    <source>
        <dbReference type="EMBL" id="ODS24458.1"/>
    </source>
</evidence>
<accession>A0A1D2QS89</accession>
<dbReference type="InterPro" id="IPR011990">
    <property type="entry name" value="TPR-like_helical_dom_sf"/>
</dbReference>
<comment type="caution">
    <text evidence="1">The sequence shown here is derived from an EMBL/GenBank/DDBJ whole genome shotgun (WGS) entry which is preliminary data.</text>
</comment>
<sequence length="397" mass="45770">MPDDWLPHVHEIWTSGDRNNAIKTVVNELNFITEKKPKCLLLQLAFYLFLSKNFLSASTVFKNALAEYPDDKEILLNTVISLSRAEQHKEAITYATQLLRTDPQNDIGWDCITKSYHAVNDKERASRAGTNSLLIKDSKSGEENPKWKLPSSSIDDFIGKKKKVISFSLWGNHQRYIFGALRNLLLAPDLYPDWEIWIYLDNSVPEPFIDIFKHLGATILLQTNPKTEREKLCWRFKVANHPDIGYFMVRDIDSVFSLREVNAVQQWLDSDKWFHIIRDYWTHTDLILAGLWGGVAGVLPNLQQLLTKYQPDIVDTPNIDQWFLRDCIWRYVKTSCMIHDRCFRQKGSIPLPGPEPKGNIHVGSNEFAQRPDFQKNILSPWIGGGNIPQSSYISSTH</sequence>
<dbReference type="AlphaFoldDB" id="A0A1D2QS89"/>
<dbReference type="SUPFAM" id="SSF48452">
    <property type="entry name" value="TPR-like"/>
    <property type="match status" value="1"/>
</dbReference>
<dbReference type="Proteomes" id="UP000242502">
    <property type="component" value="Unassembled WGS sequence"/>
</dbReference>
<dbReference type="Gene3D" id="1.25.40.10">
    <property type="entry name" value="Tetratricopeptide repeat domain"/>
    <property type="match status" value="1"/>
</dbReference>
<evidence type="ECO:0000313" key="2">
    <source>
        <dbReference type="Proteomes" id="UP000242502"/>
    </source>
</evidence>